<keyword evidence="3 10" id="KW-0808">Transferase</keyword>
<dbReference type="GO" id="GO:0032580">
    <property type="term" value="C:Golgi cisterna membrane"/>
    <property type="evidence" value="ECO:0007669"/>
    <property type="project" value="UniProtKB-SubCell"/>
</dbReference>
<comment type="similarity">
    <text evidence="2 10">Belongs to the chondroitin N-acetylgalactosaminyltransferase family.</text>
</comment>
<keyword evidence="6" id="KW-1133">Transmembrane helix</keyword>
<dbReference type="FunFam" id="3.90.550.50:FF:000004">
    <property type="entry name" value="Hexosyltransferase"/>
    <property type="match status" value="1"/>
</dbReference>
<comment type="subcellular location">
    <subcellularLocation>
        <location evidence="1 10">Golgi apparatus</location>
        <location evidence="1 10">Golgi stack membrane</location>
        <topology evidence="1 10">Single-pass type II membrane protein</topology>
    </subcellularLocation>
</comment>
<reference evidence="11" key="1">
    <citation type="submission" date="2020-11" db="EMBL/GenBank/DDBJ databases">
        <authorList>
            <person name="Tran Van P."/>
        </authorList>
    </citation>
    <scope>NUCLEOTIDE SEQUENCE</scope>
</reference>
<accession>A0A7R9L257</accession>
<dbReference type="Gene3D" id="3.90.550.10">
    <property type="entry name" value="Spore Coat Polysaccharide Biosynthesis Protein SpsA, Chain A"/>
    <property type="match status" value="1"/>
</dbReference>
<dbReference type="InterPro" id="IPR051227">
    <property type="entry name" value="CS_glycosyltransferase"/>
</dbReference>
<evidence type="ECO:0000256" key="3">
    <source>
        <dbReference type="ARBA" id="ARBA00022679"/>
    </source>
</evidence>
<dbReference type="PANTHER" id="PTHR12369:SF11">
    <property type="entry name" value="HEXOSYLTRANSFERASE"/>
    <property type="match status" value="1"/>
</dbReference>
<dbReference type="InterPro" id="IPR008428">
    <property type="entry name" value="Chond_GalNAc"/>
</dbReference>
<evidence type="ECO:0000313" key="11">
    <source>
        <dbReference type="EMBL" id="CAD7632510.1"/>
    </source>
</evidence>
<keyword evidence="12" id="KW-1185">Reference proteome</keyword>
<dbReference type="Proteomes" id="UP000759131">
    <property type="component" value="Unassembled WGS sequence"/>
</dbReference>
<organism evidence="11">
    <name type="scientific">Medioppia subpectinata</name>
    <dbReference type="NCBI Taxonomy" id="1979941"/>
    <lineage>
        <taxon>Eukaryota</taxon>
        <taxon>Metazoa</taxon>
        <taxon>Ecdysozoa</taxon>
        <taxon>Arthropoda</taxon>
        <taxon>Chelicerata</taxon>
        <taxon>Arachnida</taxon>
        <taxon>Acari</taxon>
        <taxon>Acariformes</taxon>
        <taxon>Sarcoptiformes</taxon>
        <taxon>Oribatida</taxon>
        <taxon>Brachypylina</taxon>
        <taxon>Oppioidea</taxon>
        <taxon>Oppiidae</taxon>
        <taxon>Medioppia</taxon>
    </lineage>
</organism>
<dbReference type="Gene3D" id="3.90.550.50">
    <property type="match status" value="1"/>
</dbReference>
<dbReference type="AlphaFoldDB" id="A0A7R9L257"/>
<evidence type="ECO:0000256" key="5">
    <source>
        <dbReference type="ARBA" id="ARBA00022968"/>
    </source>
</evidence>
<protein>
    <recommendedName>
        <fullName evidence="10">Hexosyltransferase</fullName>
        <ecNumber evidence="10">2.4.1.-</ecNumber>
    </recommendedName>
</protein>
<evidence type="ECO:0000256" key="1">
    <source>
        <dbReference type="ARBA" id="ARBA00004447"/>
    </source>
</evidence>
<dbReference type="InterPro" id="IPR029044">
    <property type="entry name" value="Nucleotide-diphossugar_trans"/>
</dbReference>
<dbReference type="EMBL" id="OC865671">
    <property type="protein sequence ID" value="CAD7632510.1"/>
    <property type="molecule type" value="Genomic_DNA"/>
</dbReference>
<dbReference type="PANTHER" id="PTHR12369">
    <property type="entry name" value="CHONDROITIN SYNTHASE"/>
    <property type="match status" value="1"/>
</dbReference>
<keyword evidence="4" id="KW-0812">Transmembrane</keyword>
<sequence length="745" mass="86439">MIELKQRSQLLSKNVIQYMCGVVIGFTICSQLTTFRYQWTETPFCSLHSHQSPNNPNYRPQSHTEPLDQLIQSVVQHNDGHNLVLIGVMTAQKYLDSRALSIYKTWAQSLNGRIIFFSSSSSKSSYGIPLVPLPTVDDSYPPQKKSFLMFKFMSDHFIDRFEYFMRADDDVYINTERLEELLRSVNSSRPQFIGQAGVGNKEEFGRLSLESNENFCMGGPGVVMSRTTLQIFAKSIHYCLKHLYSTHEDVEIGRCVRRSVGIPCTWSYEMQRIFHHNSSHEQSIKEDTISSRQLLKAITIHPIKKPSTMKALHLYFKNKEHQELRHKLNQLSRMMIKTSHLLNTSVDEILSHLSDSYSKSSHLGQSIDFNSLSKRESYIPWDFISHNLYSATNINPKRHVESHIWRSIENNIQDIMSLINRRSKQKGRTMEYKNLFYGYMRVDPMVGIEYILDLLMVYRRYRGRKVTIPVRRHAYAVQTFSEIQIRETQVYEPSKMVNIIVPLSGRIEAFQRFIENFKEVQTKDKYISLAVILFPDSTQSLNQTKAILNDVEKSGIVVKVGQLGGFFSRAAALQRGSAMFSMDSLVLFLDVDMHFTDEVIARVRLNTIHNKQIYFPIIFSQYSPQFVNDNNLNNRDIYEDRGYWRQFGFGILSIYNSDLQTVGGFNVSIHGWGMEDVNLYDRIIQSNFTIFRAIDHQLVHIYHDIHCDQSLTSIQYEMCLGTKLTSLGSVQQLAKYINLNKFLKL</sequence>
<keyword evidence="7 10" id="KW-0333">Golgi apparatus</keyword>
<keyword evidence="5 10" id="KW-0735">Signal-anchor</keyword>
<keyword evidence="8" id="KW-0472">Membrane</keyword>
<dbReference type="EC" id="2.4.1.-" evidence="10"/>
<evidence type="ECO:0000256" key="10">
    <source>
        <dbReference type="RuleBase" id="RU364016"/>
    </source>
</evidence>
<evidence type="ECO:0000256" key="8">
    <source>
        <dbReference type="ARBA" id="ARBA00023136"/>
    </source>
</evidence>
<evidence type="ECO:0000256" key="6">
    <source>
        <dbReference type="ARBA" id="ARBA00022989"/>
    </source>
</evidence>
<name>A0A7R9L257_9ACAR</name>
<proteinExistence type="inferred from homology"/>
<evidence type="ECO:0000256" key="9">
    <source>
        <dbReference type="ARBA" id="ARBA00023180"/>
    </source>
</evidence>
<evidence type="ECO:0000313" key="12">
    <source>
        <dbReference type="Proteomes" id="UP000759131"/>
    </source>
</evidence>
<dbReference type="SUPFAM" id="SSF53448">
    <property type="entry name" value="Nucleotide-diphospho-sugar transferases"/>
    <property type="match status" value="1"/>
</dbReference>
<dbReference type="OrthoDB" id="431432at2759"/>
<evidence type="ECO:0000256" key="4">
    <source>
        <dbReference type="ARBA" id="ARBA00022692"/>
    </source>
</evidence>
<keyword evidence="9" id="KW-0325">Glycoprotein</keyword>
<dbReference type="GO" id="GO:0047238">
    <property type="term" value="F:glucuronosyl-N-acetylgalactosaminyl-proteoglycan 4-beta-N-acetylgalactosaminyltransferase activity"/>
    <property type="evidence" value="ECO:0007669"/>
    <property type="project" value="TreeGrafter"/>
</dbReference>
<dbReference type="Pfam" id="PF05679">
    <property type="entry name" value="CHGN"/>
    <property type="match status" value="1"/>
</dbReference>
<gene>
    <name evidence="11" type="ORF">OSB1V03_LOCUS12913</name>
</gene>
<evidence type="ECO:0000256" key="7">
    <source>
        <dbReference type="ARBA" id="ARBA00023034"/>
    </source>
</evidence>
<dbReference type="EMBL" id="CAJPIZ010011096">
    <property type="protein sequence ID" value="CAG2112940.1"/>
    <property type="molecule type" value="Genomic_DNA"/>
</dbReference>
<evidence type="ECO:0000256" key="2">
    <source>
        <dbReference type="ARBA" id="ARBA00009239"/>
    </source>
</evidence>